<organism evidence="1 2">
    <name type="scientific">Ensete ventricosum</name>
    <name type="common">Abyssinian banana</name>
    <name type="synonym">Musa ensete</name>
    <dbReference type="NCBI Taxonomy" id="4639"/>
    <lineage>
        <taxon>Eukaryota</taxon>
        <taxon>Viridiplantae</taxon>
        <taxon>Streptophyta</taxon>
        <taxon>Embryophyta</taxon>
        <taxon>Tracheophyta</taxon>
        <taxon>Spermatophyta</taxon>
        <taxon>Magnoliopsida</taxon>
        <taxon>Liliopsida</taxon>
        <taxon>Zingiberales</taxon>
        <taxon>Musaceae</taxon>
        <taxon>Ensete</taxon>
    </lineage>
</organism>
<name>A0AAV8RAJ4_ENSVE</name>
<gene>
    <name evidence="1" type="ORF">OPV22_011815</name>
</gene>
<reference evidence="1 2" key="1">
    <citation type="submission" date="2022-12" db="EMBL/GenBank/DDBJ databases">
        <title>Chromosome-scale assembly of the Ensete ventricosum genome.</title>
        <authorList>
            <person name="Dussert Y."/>
            <person name="Stocks J."/>
            <person name="Wendawek A."/>
            <person name="Woldeyes F."/>
            <person name="Nichols R.A."/>
            <person name="Borrell J.S."/>
        </authorList>
    </citation>
    <scope>NUCLEOTIDE SEQUENCE [LARGE SCALE GENOMIC DNA]</scope>
    <source>
        <strain evidence="2">cv. Maze</strain>
        <tissue evidence="1">Seeds</tissue>
    </source>
</reference>
<protein>
    <submittedName>
        <fullName evidence="1">Uncharacterized protein</fullName>
    </submittedName>
</protein>
<accession>A0AAV8RAJ4</accession>
<keyword evidence="2" id="KW-1185">Reference proteome</keyword>
<comment type="caution">
    <text evidence="1">The sequence shown here is derived from an EMBL/GenBank/DDBJ whole genome shotgun (WGS) entry which is preliminary data.</text>
</comment>
<dbReference type="EMBL" id="JAQQAF010000003">
    <property type="protein sequence ID" value="KAJ8501263.1"/>
    <property type="molecule type" value="Genomic_DNA"/>
</dbReference>
<dbReference type="Proteomes" id="UP001222027">
    <property type="component" value="Unassembled WGS sequence"/>
</dbReference>
<sequence>MIRLIIYHPSLFEQQAHRIKRNILKQLKGCDRVLDDLQWPRHSITSHHAPALGSKDKCISEIVDGHRPSIVKINFINLLFSMAKGLLHQLNGSMCAAAPANAGEEMICKSSTQESHGQAMLGREEKPFTMTTTVTTSIRGLPSKL</sequence>
<proteinExistence type="predicted"/>
<dbReference type="AlphaFoldDB" id="A0AAV8RAJ4"/>
<evidence type="ECO:0000313" key="2">
    <source>
        <dbReference type="Proteomes" id="UP001222027"/>
    </source>
</evidence>
<evidence type="ECO:0000313" key="1">
    <source>
        <dbReference type="EMBL" id="KAJ8501263.1"/>
    </source>
</evidence>